<sequence>MPRTGRLVVPGYPHHIVQRGHNRQLVFVEHSDYQNYLASLRELAEQFGIKVFSYCLMTNHVHLLVSPDTAAGLGAFMKGLAARATRYRNKLEGRSGTLWEGRYKSSVVDTDEYLLACSRYIELNPVRARMVVNAGDYEWSSFNQRAGVDPQWLADDPCFESLALGITEAEGRTKYRDFVESGIPDQEYELIRQAVQRNQLTGSGRFVDEIEATLGLRVERRGPGRPKIDK</sequence>
<organism evidence="2">
    <name type="scientific">marine sediment metagenome</name>
    <dbReference type="NCBI Taxonomy" id="412755"/>
    <lineage>
        <taxon>unclassified sequences</taxon>
        <taxon>metagenomes</taxon>
        <taxon>ecological metagenomes</taxon>
    </lineage>
</organism>
<dbReference type="Pfam" id="PF01797">
    <property type="entry name" value="Y1_Tnp"/>
    <property type="match status" value="1"/>
</dbReference>
<dbReference type="InterPro" id="IPR002686">
    <property type="entry name" value="Transposase_17"/>
</dbReference>
<name>A0A0F9V514_9ZZZZ</name>
<protein>
    <recommendedName>
        <fullName evidence="1">Transposase IS200-like domain-containing protein</fullName>
    </recommendedName>
</protein>
<dbReference type="SMART" id="SM01321">
    <property type="entry name" value="Y1_Tnp"/>
    <property type="match status" value="1"/>
</dbReference>
<feature type="domain" description="Transposase IS200-like" evidence="1">
    <location>
        <begin position="9"/>
        <end position="124"/>
    </location>
</feature>
<dbReference type="GO" id="GO:0004803">
    <property type="term" value="F:transposase activity"/>
    <property type="evidence" value="ECO:0007669"/>
    <property type="project" value="InterPro"/>
</dbReference>
<dbReference type="InterPro" id="IPR036515">
    <property type="entry name" value="Transposase_17_sf"/>
</dbReference>
<dbReference type="AlphaFoldDB" id="A0A0F9V514"/>
<gene>
    <name evidence="2" type="ORF">LCGC14_0449230</name>
</gene>
<dbReference type="GO" id="GO:0003677">
    <property type="term" value="F:DNA binding"/>
    <property type="evidence" value="ECO:0007669"/>
    <property type="project" value="InterPro"/>
</dbReference>
<dbReference type="PANTHER" id="PTHR34322">
    <property type="entry name" value="TRANSPOSASE, Y1_TNP DOMAIN-CONTAINING"/>
    <property type="match status" value="1"/>
</dbReference>
<dbReference type="GO" id="GO:0006313">
    <property type="term" value="P:DNA transposition"/>
    <property type="evidence" value="ECO:0007669"/>
    <property type="project" value="InterPro"/>
</dbReference>
<reference evidence="2" key="1">
    <citation type="journal article" date="2015" name="Nature">
        <title>Complex archaea that bridge the gap between prokaryotes and eukaryotes.</title>
        <authorList>
            <person name="Spang A."/>
            <person name="Saw J.H."/>
            <person name="Jorgensen S.L."/>
            <person name="Zaremba-Niedzwiedzka K."/>
            <person name="Martijn J."/>
            <person name="Lind A.E."/>
            <person name="van Eijk R."/>
            <person name="Schleper C."/>
            <person name="Guy L."/>
            <person name="Ettema T.J."/>
        </authorList>
    </citation>
    <scope>NUCLEOTIDE SEQUENCE</scope>
</reference>
<accession>A0A0F9V514</accession>
<evidence type="ECO:0000313" key="2">
    <source>
        <dbReference type="EMBL" id="KKN68636.1"/>
    </source>
</evidence>
<proteinExistence type="predicted"/>
<dbReference type="SUPFAM" id="SSF143422">
    <property type="entry name" value="Transposase IS200-like"/>
    <property type="match status" value="1"/>
</dbReference>
<dbReference type="Gene3D" id="3.30.70.1290">
    <property type="entry name" value="Transposase IS200-like"/>
    <property type="match status" value="1"/>
</dbReference>
<dbReference type="PANTHER" id="PTHR34322:SF2">
    <property type="entry name" value="TRANSPOSASE IS200-LIKE DOMAIN-CONTAINING PROTEIN"/>
    <property type="match status" value="1"/>
</dbReference>
<dbReference type="EMBL" id="LAZR01000443">
    <property type="protein sequence ID" value="KKN68636.1"/>
    <property type="molecule type" value="Genomic_DNA"/>
</dbReference>
<evidence type="ECO:0000259" key="1">
    <source>
        <dbReference type="SMART" id="SM01321"/>
    </source>
</evidence>
<comment type="caution">
    <text evidence="2">The sequence shown here is derived from an EMBL/GenBank/DDBJ whole genome shotgun (WGS) entry which is preliminary data.</text>
</comment>